<dbReference type="Proteomes" id="UP000315312">
    <property type="component" value="Unassembled WGS sequence"/>
</dbReference>
<name>A0A562KCU6_9FLAO</name>
<evidence type="ECO:0008006" key="3">
    <source>
        <dbReference type="Google" id="ProtNLM"/>
    </source>
</evidence>
<evidence type="ECO:0000313" key="2">
    <source>
        <dbReference type="Proteomes" id="UP000315312"/>
    </source>
</evidence>
<keyword evidence="2" id="KW-1185">Reference proteome</keyword>
<proteinExistence type="predicted"/>
<sequence>MKNLKFLLITLASGVALISCKDEKQTNAEKEVVAYEMYVDSLNNVALSDLKTNWDSIENDHERRKIAAEVALQDLENREELEGKILVSSDKYELYKANYLAQQPKAATKSIVRTALFGSEDIGDDMAFTWVNKNNILRVYDNFTSTVEKNKESYSREDWDEIKLYYEALDTRKNTVENEGLSGSDNMKIASIKFKFAPLLKANRMGSKAEENSEAKE</sequence>
<reference evidence="1 2" key="1">
    <citation type="journal article" date="2015" name="Stand. Genomic Sci.">
        <title>Genomic Encyclopedia of Bacterial and Archaeal Type Strains, Phase III: the genomes of soil and plant-associated and newly described type strains.</title>
        <authorList>
            <person name="Whitman W.B."/>
            <person name="Woyke T."/>
            <person name="Klenk H.P."/>
            <person name="Zhou Y."/>
            <person name="Lilburn T.G."/>
            <person name="Beck B.J."/>
            <person name="De Vos P."/>
            <person name="Vandamme P."/>
            <person name="Eisen J.A."/>
            <person name="Garrity G."/>
            <person name="Hugenholtz P."/>
            <person name="Kyrpides N.C."/>
        </authorList>
    </citation>
    <scope>NUCLEOTIDE SEQUENCE [LARGE SCALE GENOMIC DNA]</scope>
    <source>
        <strain evidence="1 2">CGMCC 1.6844</strain>
    </source>
</reference>
<dbReference type="AlphaFoldDB" id="A0A562KCU6"/>
<dbReference type="OrthoDB" id="1346349at2"/>
<dbReference type="EMBL" id="VLKM01000009">
    <property type="protein sequence ID" value="TWH93043.1"/>
    <property type="molecule type" value="Genomic_DNA"/>
</dbReference>
<protein>
    <recommendedName>
        <fullName evidence="3">Lipoprotein</fullName>
    </recommendedName>
</protein>
<dbReference type="RefSeq" id="WP_133606101.1">
    <property type="nucleotide sequence ID" value="NZ_SNZC01000001.1"/>
</dbReference>
<evidence type="ECO:0000313" key="1">
    <source>
        <dbReference type="EMBL" id="TWH93043.1"/>
    </source>
</evidence>
<accession>A0A562KCU6</accession>
<dbReference type="PROSITE" id="PS51257">
    <property type="entry name" value="PROKAR_LIPOPROTEIN"/>
    <property type="match status" value="1"/>
</dbReference>
<gene>
    <name evidence="1" type="ORF">IP97_02112</name>
</gene>
<organism evidence="1 2">
    <name type="scientific">Flavobacterium cheniae</name>
    <dbReference type="NCBI Taxonomy" id="295428"/>
    <lineage>
        <taxon>Bacteria</taxon>
        <taxon>Pseudomonadati</taxon>
        <taxon>Bacteroidota</taxon>
        <taxon>Flavobacteriia</taxon>
        <taxon>Flavobacteriales</taxon>
        <taxon>Flavobacteriaceae</taxon>
        <taxon>Flavobacterium</taxon>
    </lineage>
</organism>
<comment type="caution">
    <text evidence="1">The sequence shown here is derived from an EMBL/GenBank/DDBJ whole genome shotgun (WGS) entry which is preliminary data.</text>
</comment>